<dbReference type="Proteomes" id="UP000785679">
    <property type="component" value="Unassembled WGS sequence"/>
</dbReference>
<evidence type="ECO:0000313" key="2">
    <source>
        <dbReference type="Proteomes" id="UP000785679"/>
    </source>
</evidence>
<name>A0A8J8SY88_HALGN</name>
<proteinExistence type="predicted"/>
<comment type="caution">
    <text evidence="1">The sequence shown here is derived from an EMBL/GenBank/DDBJ whole genome shotgun (WGS) entry which is preliminary data.</text>
</comment>
<protein>
    <submittedName>
        <fullName evidence="1">Uncharacterized protein</fullName>
    </submittedName>
</protein>
<organism evidence="1 2">
    <name type="scientific">Halteria grandinella</name>
    <dbReference type="NCBI Taxonomy" id="5974"/>
    <lineage>
        <taxon>Eukaryota</taxon>
        <taxon>Sar</taxon>
        <taxon>Alveolata</taxon>
        <taxon>Ciliophora</taxon>
        <taxon>Intramacronucleata</taxon>
        <taxon>Spirotrichea</taxon>
        <taxon>Stichotrichia</taxon>
        <taxon>Sporadotrichida</taxon>
        <taxon>Halteriidae</taxon>
        <taxon>Halteria</taxon>
    </lineage>
</organism>
<dbReference type="AlphaFoldDB" id="A0A8J8SY88"/>
<evidence type="ECO:0000313" key="1">
    <source>
        <dbReference type="EMBL" id="TNV75274.1"/>
    </source>
</evidence>
<accession>A0A8J8SY88</accession>
<dbReference type="EMBL" id="RRYP01015944">
    <property type="protein sequence ID" value="TNV75274.1"/>
    <property type="molecule type" value="Genomic_DNA"/>
</dbReference>
<gene>
    <name evidence="1" type="ORF">FGO68_gene14571</name>
</gene>
<reference evidence="1" key="1">
    <citation type="submission" date="2019-06" db="EMBL/GenBank/DDBJ databases">
        <authorList>
            <person name="Zheng W."/>
        </authorList>
    </citation>
    <scope>NUCLEOTIDE SEQUENCE</scope>
    <source>
        <strain evidence="1">QDHG01</strain>
    </source>
</reference>
<sequence>MMLHNYKMEQSNKLYGYGTDGEKDHGWGCSYRSAQNIMSHNNFTPVPSLKIIVKLANREWGSWAEPADFMGIFGSRATTLAAGISGRLFQYTKESQYLEKMGLEVLYEKIINGCKEGKSYMIDDGNYAYAVVSSEGQAKLIDPHVNEEVGKVLQAVVLKEELILSKKGWMVLEVNQND</sequence>
<dbReference type="Gene3D" id="3.90.70.130">
    <property type="match status" value="1"/>
</dbReference>
<keyword evidence="2" id="KW-1185">Reference proteome</keyword>